<evidence type="ECO:0000313" key="1">
    <source>
        <dbReference type="EMBL" id="KAH0572628.1"/>
    </source>
</evidence>
<name>A0A9P8LQS0_9EUKA</name>
<comment type="caution">
    <text evidence="1">The sequence shown here is derived from an EMBL/GenBank/DDBJ whole genome shotgun (WGS) entry which is preliminary data.</text>
</comment>
<sequence length="348" mass="40698">MNNYYSIHLSRTEALLSQKMPQNIFNKVDQQISLIIQSDSDLRVKIAQLEEITIQHQLLAYQVIQFGIFEFLFQNISKFPSTILAILADLVQPDLEVLYLQNLIFLQPIFSLITTTYHPHILSKYLFLLCRLNQQFQLEIFVGLGHQALKNIQNFDYQIDPDSEMYFLQLFRYVSKSLFFTSFFSSQEVYDFLVCASKYKLAQTQNYFEIYSNHLLHQIDFYNFIEVNEEQNNAISLLKISQKVPFTRLLIGLISQAQTGNLILFALNNLKTTKVSSSLARFSVIFMHKIIIQFNINIDNLDVNFKVLSQIAGGQRFELVHQAVQELIYLSEELTEDEKCDLIGYFRR</sequence>
<accession>A0A9P8LQS0</accession>
<organism evidence="1 2">
    <name type="scientific">Spironucleus salmonicida</name>
    <dbReference type="NCBI Taxonomy" id="348837"/>
    <lineage>
        <taxon>Eukaryota</taxon>
        <taxon>Metamonada</taxon>
        <taxon>Diplomonadida</taxon>
        <taxon>Hexamitidae</taxon>
        <taxon>Hexamitinae</taxon>
        <taxon>Spironucleus</taxon>
    </lineage>
</organism>
<dbReference type="KEGG" id="ssao:94298762"/>
<gene>
    <name evidence="1" type="ORF">SS50377_24739</name>
</gene>
<dbReference type="EMBL" id="AUWU02000005">
    <property type="protein sequence ID" value="KAH0572628.1"/>
    <property type="molecule type" value="Genomic_DNA"/>
</dbReference>
<dbReference type="AlphaFoldDB" id="A0A9P8LQS0"/>
<dbReference type="Proteomes" id="UP000018208">
    <property type="component" value="Unassembled WGS sequence"/>
</dbReference>
<dbReference type="RefSeq" id="XP_067763401.1">
    <property type="nucleotide sequence ID" value="XM_067908580.1"/>
</dbReference>
<reference evidence="1 2" key="1">
    <citation type="journal article" date="2014" name="PLoS Genet.">
        <title>The Genome of Spironucleus salmonicida Highlights a Fish Pathogen Adapted to Fluctuating Environments.</title>
        <authorList>
            <person name="Xu F."/>
            <person name="Jerlstrom-Hultqvist J."/>
            <person name="Einarsson E."/>
            <person name="Astvaldsson A."/>
            <person name="Svard S.G."/>
            <person name="Andersson J.O."/>
        </authorList>
    </citation>
    <scope>NUCLEOTIDE SEQUENCE [LARGE SCALE GENOMIC DNA]</scope>
    <source>
        <strain evidence="1 2">ATCC 50377</strain>
    </source>
</reference>
<keyword evidence="2" id="KW-1185">Reference proteome</keyword>
<protein>
    <submittedName>
        <fullName evidence="1">Uncharacterized protein</fullName>
    </submittedName>
</protein>
<dbReference type="GeneID" id="94298762"/>
<proteinExistence type="predicted"/>
<evidence type="ECO:0000313" key="2">
    <source>
        <dbReference type="Proteomes" id="UP000018208"/>
    </source>
</evidence>